<evidence type="ECO:0000256" key="2">
    <source>
        <dbReference type="ARBA" id="ARBA00022487"/>
    </source>
</evidence>
<dbReference type="STRING" id="5786.F0ZMB1"/>
<gene>
    <name evidence="12" type="ORF">DICPUDRAFT_34242</name>
</gene>
<keyword evidence="4 10" id="KW-0378">Hydrolase</keyword>
<dbReference type="OMA" id="GAWHGNE"/>
<comment type="subcellular location">
    <subcellularLocation>
        <location evidence="9">Cytoplasmic vesicle</location>
        <location evidence="9">Esterosome membrane</location>
    </subcellularLocation>
</comment>
<dbReference type="InParanoid" id="F0ZMB1"/>
<name>F0ZMB1_DICPU</name>
<dbReference type="GO" id="GO:0052689">
    <property type="term" value="F:carboxylic ester hydrolase activity"/>
    <property type="evidence" value="ECO:0007669"/>
    <property type="project" value="UniProtKB-KW"/>
</dbReference>
<dbReference type="Proteomes" id="UP000001064">
    <property type="component" value="Unassembled WGS sequence"/>
</dbReference>
<reference evidence="13" key="1">
    <citation type="journal article" date="2011" name="Genome Biol.">
        <title>Comparative genomics of the social amoebae Dictyostelium discoideum and Dictyostelium purpureum.</title>
        <authorList>
            <consortium name="US DOE Joint Genome Institute (JGI-PGF)"/>
            <person name="Sucgang R."/>
            <person name="Kuo A."/>
            <person name="Tian X."/>
            <person name="Salerno W."/>
            <person name="Parikh A."/>
            <person name="Feasley C.L."/>
            <person name="Dalin E."/>
            <person name="Tu H."/>
            <person name="Huang E."/>
            <person name="Barry K."/>
            <person name="Lindquist E."/>
            <person name="Shapiro H."/>
            <person name="Bruce D."/>
            <person name="Schmutz J."/>
            <person name="Salamov A."/>
            <person name="Fey P."/>
            <person name="Gaudet P."/>
            <person name="Anjard C."/>
            <person name="Babu M.M."/>
            <person name="Basu S."/>
            <person name="Bushmanova Y."/>
            <person name="van der Wel H."/>
            <person name="Katoh-Kurasawa M."/>
            <person name="Dinh C."/>
            <person name="Coutinho P.M."/>
            <person name="Saito T."/>
            <person name="Elias M."/>
            <person name="Schaap P."/>
            <person name="Kay R.R."/>
            <person name="Henrissat B."/>
            <person name="Eichinger L."/>
            <person name="Rivero F."/>
            <person name="Putnam N.H."/>
            <person name="West C.M."/>
            <person name="Loomis W.F."/>
            <person name="Chisholm R.L."/>
            <person name="Shaulsky G."/>
            <person name="Strassmann J.E."/>
            <person name="Queller D.C."/>
            <person name="Kuspa A."/>
            <person name="Grigoriev I.V."/>
        </authorList>
    </citation>
    <scope>NUCLEOTIDE SEQUENCE [LARGE SCALE GENOMIC DNA]</scope>
    <source>
        <strain evidence="13">QSDP1</strain>
    </source>
</reference>
<dbReference type="SUPFAM" id="SSF53474">
    <property type="entry name" value="alpha/beta-Hydrolases"/>
    <property type="match status" value="1"/>
</dbReference>
<dbReference type="PROSITE" id="PS00122">
    <property type="entry name" value="CARBOXYLESTERASE_B_1"/>
    <property type="match status" value="1"/>
</dbReference>
<evidence type="ECO:0000313" key="13">
    <source>
        <dbReference type="Proteomes" id="UP000001064"/>
    </source>
</evidence>
<dbReference type="OrthoDB" id="408631at2759"/>
<dbReference type="GO" id="GO:0033118">
    <property type="term" value="C:esterosome membrane"/>
    <property type="evidence" value="ECO:0007669"/>
    <property type="project" value="UniProtKB-SubCell"/>
</dbReference>
<feature type="domain" description="Carboxylesterase type B" evidence="11">
    <location>
        <begin position="19"/>
        <end position="518"/>
    </location>
</feature>
<dbReference type="RefSeq" id="XP_003288546.1">
    <property type="nucleotide sequence ID" value="XM_003288498.1"/>
</dbReference>
<dbReference type="Gene3D" id="3.40.50.1820">
    <property type="entry name" value="alpha/beta hydrolase"/>
    <property type="match status" value="1"/>
</dbReference>
<keyword evidence="13" id="KW-1185">Reference proteome</keyword>
<keyword evidence="7" id="KW-0325">Glycoprotein</keyword>
<keyword evidence="5" id="KW-0472">Membrane</keyword>
<dbReference type="InterPro" id="IPR019826">
    <property type="entry name" value="Carboxylesterase_B_AS"/>
</dbReference>
<keyword evidence="8" id="KW-0968">Cytoplasmic vesicle</keyword>
<keyword evidence="6" id="KW-1015">Disulfide bond</keyword>
<evidence type="ECO:0000313" key="12">
    <source>
        <dbReference type="EMBL" id="EGC34913.1"/>
    </source>
</evidence>
<dbReference type="FunCoup" id="F0ZMB1">
    <property type="interactions" value="1"/>
</dbReference>
<evidence type="ECO:0000256" key="1">
    <source>
        <dbReference type="ARBA" id="ARBA00005964"/>
    </source>
</evidence>
<evidence type="ECO:0000256" key="6">
    <source>
        <dbReference type="ARBA" id="ARBA00023157"/>
    </source>
</evidence>
<sequence>MKLILFLILLVNIVFAQQTEVISILNGPIIGNVYDTHKAWLGVPFGQPPVNSMRWKSPVAVSSWSTPYNATYERNACFQFCNLPAGVCPDQNAVAEDCLYLNVFTPNVDFNNLQSPLPVMVFIPGGRFEMGSAFAPLYEGGNIVNSSGVVLVIINYRLGAFGFLQTSSGISANVGFEDQILALQWVQENIKSFGGDPTQVTVFGESAGGTSSSLHLTSPASTGLFSKIIIESNPWSLPIKTIDQAVILGKIFANDLGCDESDINCLYSKSAEDILLAQNKSQNHFSVFQPLLTFLPWTPVVDGKLITDQPLSLIQKGQYNKVPVLLGTVRNEALLFVASITLNINKIEYIGGLIDIFGLKREGEIYSLYSKFINGSNFMDTLGVVGTDYIFVCPTRNAAMYLSSDTSNPVYTYQLQHVTSFNPYGNEYPFCAGAVCHGLELPYLFNNTQWFHFTPEEQVLSTQLMNYWTNFARSGNPNSPNPVNVQWTPYTKANDDMMTLDTPNYMQSGYLNEYCSYWDQLGYEVGW</sequence>
<accession>F0ZMB1</accession>
<organism evidence="12 13">
    <name type="scientific">Dictyostelium purpureum</name>
    <name type="common">Slime mold</name>
    <dbReference type="NCBI Taxonomy" id="5786"/>
    <lineage>
        <taxon>Eukaryota</taxon>
        <taxon>Amoebozoa</taxon>
        <taxon>Evosea</taxon>
        <taxon>Eumycetozoa</taxon>
        <taxon>Dictyostelia</taxon>
        <taxon>Dictyosteliales</taxon>
        <taxon>Dictyosteliaceae</taxon>
        <taxon>Dictyostelium</taxon>
    </lineage>
</organism>
<dbReference type="PANTHER" id="PTHR45570">
    <property type="entry name" value="CARBOXYLIC ESTER HYDROLASE"/>
    <property type="match status" value="1"/>
</dbReference>
<evidence type="ECO:0000256" key="7">
    <source>
        <dbReference type="ARBA" id="ARBA00023180"/>
    </source>
</evidence>
<feature type="chain" id="PRO_5005128785" description="Carboxylic ester hydrolase" evidence="10">
    <location>
        <begin position="17"/>
        <end position="527"/>
    </location>
</feature>
<dbReference type="eggNOG" id="KOG4389">
    <property type="taxonomic scope" value="Eukaryota"/>
</dbReference>
<comment type="similarity">
    <text evidence="1 10">Belongs to the type-B carboxylesterase/lipase family.</text>
</comment>
<dbReference type="VEuPathDB" id="AmoebaDB:DICPUDRAFT_34242"/>
<evidence type="ECO:0000256" key="8">
    <source>
        <dbReference type="ARBA" id="ARBA00023329"/>
    </source>
</evidence>
<dbReference type="KEGG" id="dpp:DICPUDRAFT_34242"/>
<dbReference type="InterPro" id="IPR002018">
    <property type="entry name" value="CarbesteraseB"/>
</dbReference>
<keyword evidence="3 10" id="KW-0732">Signal</keyword>
<dbReference type="EC" id="3.1.1.-" evidence="10"/>
<proteinExistence type="inferred from homology"/>
<dbReference type="FunFam" id="3.40.50.1820:FF:000293">
    <property type="entry name" value="Carboxylic ester hydrolase"/>
    <property type="match status" value="1"/>
</dbReference>
<dbReference type="PROSITE" id="PS00941">
    <property type="entry name" value="CARBOXYLESTERASE_B_2"/>
    <property type="match status" value="1"/>
</dbReference>
<dbReference type="AlphaFoldDB" id="F0ZMB1"/>
<evidence type="ECO:0000256" key="4">
    <source>
        <dbReference type="ARBA" id="ARBA00022801"/>
    </source>
</evidence>
<evidence type="ECO:0000259" key="11">
    <source>
        <dbReference type="Pfam" id="PF00135"/>
    </source>
</evidence>
<dbReference type="PANTHER" id="PTHR45570:SF1">
    <property type="entry name" value="CARBOXYLIC ESTER HYDROLASE"/>
    <property type="match status" value="1"/>
</dbReference>
<evidence type="ECO:0000256" key="3">
    <source>
        <dbReference type="ARBA" id="ARBA00022729"/>
    </source>
</evidence>
<dbReference type="Pfam" id="PF00135">
    <property type="entry name" value="COesterase"/>
    <property type="match status" value="1"/>
</dbReference>
<keyword evidence="2" id="KW-0719">Serine esterase</keyword>
<evidence type="ECO:0000256" key="9">
    <source>
        <dbReference type="ARBA" id="ARBA00060494"/>
    </source>
</evidence>
<dbReference type="EMBL" id="GL871078">
    <property type="protein sequence ID" value="EGC34913.1"/>
    <property type="molecule type" value="Genomic_DNA"/>
</dbReference>
<dbReference type="InterPro" id="IPR029058">
    <property type="entry name" value="AB_hydrolase_fold"/>
</dbReference>
<protein>
    <recommendedName>
        <fullName evidence="10">Carboxylic ester hydrolase</fullName>
        <ecNumber evidence="10">3.1.1.-</ecNumber>
    </recommendedName>
</protein>
<feature type="signal peptide" evidence="10">
    <location>
        <begin position="1"/>
        <end position="16"/>
    </location>
</feature>
<evidence type="ECO:0000256" key="10">
    <source>
        <dbReference type="RuleBase" id="RU361235"/>
    </source>
</evidence>
<dbReference type="GeneID" id="10501964"/>
<dbReference type="ESTHER" id="dicpu-f0zmb1">
    <property type="family name" value="Cholinesterase-like"/>
</dbReference>
<dbReference type="InterPro" id="IPR019819">
    <property type="entry name" value="Carboxylesterase_B_CS"/>
</dbReference>
<evidence type="ECO:0000256" key="5">
    <source>
        <dbReference type="ARBA" id="ARBA00023136"/>
    </source>
</evidence>